<sequence length="191" mass="21233">MATCDLCTTSELLEEIEKFDENDVVPHSIYISPPDDHSFEIDADSGDEDCNDPDRLNAKQLLSQAETNIMCSEDEDEVGPGPNKKSKSVKIMPKSTRRWERGDLELGITSQINEEKLPVLTLSASSESLEFFELFLSPSVVNLLVKSSVMYALGGNQFVSGIKLGLWYFAVLALTSTKGEKFKMTRSKNLD</sequence>
<dbReference type="Proteomes" id="UP001056778">
    <property type="component" value="Chromosome 1"/>
</dbReference>
<evidence type="ECO:0000313" key="2">
    <source>
        <dbReference type="Proteomes" id="UP001056778"/>
    </source>
</evidence>
<evidence type="ECO:0000313" key="1">
    <source>
        <dbReference type="EMBL" id="KAI4469431.1"/>
    </source>
</evidence>
<reference evidence="1" key="1">
    <citation type="submission" date="2022-04" db="EMBL/GenBank/DDBJ databases">
        <title>Chromosome-scale genome assembly of Holotrichia oblita Faldermann.</title>
        <authorList>
            <person name="Rongchong L."/>
        </authorList>
    </citation>
    <scope>NUCLEOTIDE SEQUENCE</scope>
    <source>
        <strain evidence="1">81SQS9</strain>
    </source>
</reference>
<keyword evidence="2" id="KW-1185">Reference proteome</keyword>
<proteinExistence type="predicted"/>
<protein>
    <submittedName>
        <fullName evidence="1">Adenosine deaminase</fullName>
    </submittedName>
</protein>
<name>A0ACB9TRF3_HOLOL</name>
<dbReference type="EMBL" id="CM043015">
    <property type="protein sequence ID" value="KAI4469431.1"/>
    <property type="molecule type" value="Genomic_DNA"/>
</dbReference>
<organism evidence="1 2">
    <name type="scientific">Holotrichia oblita</name>
    <name type="common">Chafer beetle</name>
    <dbReference type="NCBI Taxonomy" id="644536"/>
    <lineage>
        <taxon>Eukaryota</taxon>
        <taxon>Metazoa</taxon>
        <taxon>Ecdysozoa</taxon>
        <taxon>Arthropoda</taxon>
        <taxon>Hexapoda</taxon>
        <taxon>Insecta</taxon>
        <taxon>Pterygota</taxon>
        <taxon>Neoptera</taxon>
        <taxon>Endopterygota</taxon>
        <taxon>Coleoptera</taxon>
        <taxon>Polyphaga</taxon>
        <taxon>Scarabaeiformia</taxon>
        <taxon>Scarabaeidae</taxon>
        <taxon>Melolonthinae</taxon>
        <taxon>Holotrichia</taxon>
    </lineage>
</organism>
<gene>
    <name evidence="1" type="ORF">MML48_1g04761</name>
</gene>
<comment type="caution">
    <text evidence="1">The sequence shown here is derived from an EMBL/GenBank/DDBJ whole genome shotgun (WGS) entry which is preliminary data.</text>
</comment>
<accession>A0ACB9TRF3</accession>